<dbReference type="InterPro" id="IPR012164">
    <property type="entry name" value="Rpa12/Rpb9/Rpc10/TFS"/>
</dbReference>
<feature type="binding site" evidence="8">
    <location>
        <position position="110"/>
    </location>
    <ligand>
        <name>Zn(2+)</name>
        <dbReference type="ChEBI" id="CHEBI:29105"/>
        <label>2</label>
    </ligand>
</feature>
<keyword evidence="3 8" id="KW-0479">Metal-binding</keyword>
<feature type="binding site" evidence="8">
    <location>
        <position position="29"/>
    </location>
    <ligand>
        <name>Zn(2+)</name>
        <dbReference type="ChEBI" id="CHEBI:29105"/>
        <label>1</label>
    </ligand>
</feature>
<keyword evidence="5 8" id="KW-0862">Zinc</keyword>
<reference evidence="11" key="1">
    <citation type="submission" date="2015-10" db="EMBL/GenBank/DDBJ databases">
        <authorList>
            <person name="Regsiter A."/>
            <person name="william w."/>
        </authorList>
    </citation>
    <scope>NUCLEOTIDE SEQUENCE</scope>
    <source>
        <strain evidence="11">Montdore</strain>
    </source>
</reference>
<evidence type="ECO:0000256" key="7">
    <source>
        <dbReference type="PIRNR" id="PIRNR005586"/>
    </source>
</evidence>
<feature type="binding site" evidence="8">
    <location>
        <position position="113"/>
    </location>
    <ligand>
        <name>Zn(2+)</name>
        <dbReference type="ChEBI" id="CHEBI:29105"/>
        <label>2</label>
    </ligand>
</feature>
<evidence type="ECO:0000256" key="1">
    <source>
        <dbReference type="ARBA" id="ARBA00004604"/>
    </source>
</evidence>
<keyword evidence="12" id="KW-1185">Reference proteome</keyword>
<dbReference type="GO" id="GO:0006363">
    <property type="term" value="P:termination of RNA polymerase I transcription"/>
    <property type="evidence" value="ECO:0007669"/>
    <property type="project" value="TreeGrafter"/>
</dbReference>
<comment type="similarity">
    <text evidence="7">Belongs to the archaeal rpoM/eukaryotic RPA12/RPB9/RPC11 RNA polymerase family.</text>
</comment>
<organism evidence="11 12">
    <name type="scientific">Tuber aestivum</name>
    <name type="common">summer truffle</name>
    <dbReference type="NCBI Taxonomy" id="59557"/>
    <lineage>
        <taxon>Eukaryota</taxon>
        <taxon>Fungi</taxon>
        <taxon>Dikarya</taxon>
        <taxon>Ascomycota</taxon>
        <taxon>Pezizomycotina</taxon>
        <taxon>Pezizomycetes</taxon>
        <taxon>Pezizales</taxon>
        <taxon>Tuberaceae</taxon>
        <taxon>Tuber</taxon>
    </lineage>
</organism>
<dbReference type="PANTHER" id="PTHR11239">
    <property type="entry name" value="DNA-DIRECTED RNA POLYMERASE"/>
    <property type="match status" value="1"/>
</dbReference>
<dbReference type="PROSITE" id="PS00466">
    <property type="entry name" value="ZF_TFIIS_1"/>
    <property type="match status" value="1"/>
</dbReference>
<comment type="function">
    <text evidence="7">DNA-dependent RNA polymerase catalyzes the transcription of DNA into RNA using the four ribonucleoside triphosphates as substrates.</text>
</comment>
<feature type="domain" description="TFIIS-type" evidence="10">
    <location>
        <begin position="78"/>
        <end position="118"/>
    </location>
</feature>
<evidence type="ECO:0000256" key="6">
    <source>
        <dbReference type="ARBA" id="ARBA00023242"/>
    </source>
</evidence>
<dbReference type="InterPro" id="IPR034004">
    <property type="entry name" value="Zn_ribbon_RPA12_C"/>
</dbReference>
<dbReference type="GO" id="GO:0005736">
    <property type="term" value="C:RNA polymerase I complex"/>
    <property type="evidence" value="ECO:0007669"/>
    <property type="project" value="TreeGrafter"/>
</dbReference>
<evidence type="ECO:0000256" key="2">
    <source>
        <dbReference type="ARBA" id="ARBA00022478"/>
    </source>
</evidence>
<evidence type="ECO:0000256" key="9">
    <source>
        <dbReference type="PIRSR" id="PIRSR005586-2"/>
    </source>
</evidence>
<evidence type="ECO:0000259" key="10">
    <source>
        <dbReference type="PROSITE" id="PS51133"/>
    </source>
</evidence>
<evidence type="ECO:0000313" key="12">
    <source>
        <dbReference type="Proteomes" id="UP001412239"/>
    </source>
</evidence>
<gene>
    <name evidence="11" type="ORF">GSTUAT00005079001</name>
</gene>
<comment type="subcellular location">
    <subcellularLocation>
        <location evidence="1">Nucleus</location>
        <location evidence="1">Nucleolus</location>
    </subcellularLocation>
</comment>
<evidence type="ECO:0000256" key="3">
    <source>
        <dbReference type="ARBA" id="ARBA00022723"/>
    </source>
</evidence>
<accession>A0A292PTE4</accession>
<keyword evidence="4 9" id="KW-0863">Zinc-finger</keyword>
<dbReference type="Gene3D" id="2.20.25.10">
    <property type="match status" value="1"/>
</dbReference>
<feature type="binding site" evidence="8">
    <location>
        <position position="32"/>
    </location>
    <ligand>
        <name>Zn(2+)</name>
        <dbReference type="ChEBI" id="CHEBI:29105"/>
        <label>1</label>
    </ligand>
</feature>
<dbReference type="PROSITE" id="PS51133">
    <property type="entry name" value="ZF_TFIIS_2"/>
    <property type="match status" value="1"/>
</dbReference>
<feature type="binding site" evidence="8">
    <location>
        <position position="11"/>
    </location>
    <ligand>
        <name>Zn(2+)</name>
        <dbReference type="ChEBI" id="CHEBI:29105"/>
        <label>1</label>
    </ligand>
</feature>
<feature type="zinc finger region" description="C4-type" evidence="9">
    <location>
        <begin position="11"/>
        <end position="32"/>
    </location>
</feature>
<dbReference type="EMBL" id="LN891038">
    <property type="protein sequence ID" value="CUS10806.1"/>
    <property type="molecule type" value="Genomic_DNA"/>
</dbReference>
<feature type="binding site" evidence="8">
    <location>
        <position position="82"/>
    </location>
    <ligand>
        <name>Zn(2+)</name>
        <dbReference type="ChEBI" id="CHEBI:29105"/>
        <label>2</label>
    </ligand>
</feature>
<dbReference type="PIRSF" id="PIRSF005586">
    <property type="entry name" value="RNApol_RpoM"/>
    <property type="match status" value="1"/>
</dbReference>
<name>A0A292PTE4_9PEZI</name>
<protein>
    <recommendedName>
        <fullName evidence="7">DNA-directed RNA polymerase subunit</fullName>
    </recommendedName>
</protein>
<proteinExistence type="inferred from homology"/>
<dbReference type="PANTHER" id="PTHR11239:SF14">
    <property type="entry name" value="DNA-DIRECTED RNA POLYMERASE I SUBUNIT RPA12"/>
    <property type="match status" value="1"/>
</dbReference>
<keyword evidence="6 7" id="KW-0539">Nucleus</keyword>
<evidence type="ECO:0000256" key="4">
    <source>
        <dbReference type="ARBA" id="ARBA00022771"/>
    </source>
</evidence>
<keyword evidence="2 7" id="KW-0240">DNA-directed RNA polymerase</keyword>
<dbReference type="GO" id="GO:0008270">
    <property type="term" value="F:zinc ion binding"/>
    <property type="evidence" value="ECO:0007669"/>
    <property type="project" value="UniProtKB-KW"/>
</dbReference>
<sequence>MTTSLGTLVFCAPCGNLLDPPVSSSELTCEMCGYVTTDTGTKSVTTTSNPRAFPSSLRLKKSALQALAAEDLQTGAEINQACPECGNEKMWFYTLQIRSADEGATVFYRCEACGHRFNTNN</sequence>
<dbReference type="SMART" id="SM00440">
    <property type="entry name" value="ZnF_C2C2"/>
    <property type="match status" value="1"/>
</dbReference>
<feature type="binding site" evidence="8">
    <location>
        <position position="85"/>
    </location>
    <ligand>
        <name>Zn(2+)</name>
        <dbReference type="ChEBI" id="CHEBI:29105"/>
        <label>2</label>
    </ligand>
</feature>
<dbReference type="CDD" id="cd10507">
    <property type="entry name" value="Zn-ribbon_RPA12"/>
    <property type="match status" value="1"/>
</dbReference>
<dbReference type="SUPFAM" id="SSF57783">
    <property type="entry name" value="Zinc beta-ribbon"/>
    <property type="match status" value="1"/>
</dbReference>
<dbReference type="Pfam" id="PF01096">
    <property type="entry name" value="Zn_ribbon_TFIIS"/>
    <property type="match status" value="1"/>
</dbReference>
<dbReference type="GO" id="GO:0003676">
    <property type="term" value="F:nucleic acid binding"/>
    <property type="evidence" value="ECO:0007669"/>
    <property type="project" value="InterPro"/>
</dbReference>
<evidence type="ECO:0000256" key="5">
    <source>
        <dbReference type="ARBA" id="ARBA00022833"/>
    </source>
</evidence>
<keyword evidence="7" id="KW-0804">Transcription</keyword>
<dbReference type="AlphaFoldDB" id="A0A292PTE4"/>
<evidence type="ECO:0000256" key="8">
    <source>
        <dbReference type="PIRSR" id="PIRSR005586-1"/>
    </source>
</evidence>
<evidence type="ECO:0000313" key="11">
    <source>
        <dbReference type="EMBL" id="CUS10806.1"/>
    </source>
</evidence>
<dbReference type="GO" id="GO:0003899">
    <property type="term" value="F:DNA-directed RNA polymerase activity"/>
    <property type="evidence" value="ECO:0007669"/>
    <property type="project" value="InterPro"/>
</dbReference>
<dbReference type="Proteomes" id="UP001412239">
    <property type="component" value="Unassembled WGS sequence"/>
</dbReference>
<dbReference type="InterPro" id="IPR001222">
    <property type="entry name" value="Znf_TFIIS"/>
</dbReference>
<feature type="binding site" evidence="8">
    <location>
        <position position="14"/>
    </location>
    <ligand>
        <name>Zn(2+)</name>
        <dbReference type="ChEBI" id="CHEBI:29105"/>
        <label>1</label>
    </ligand>
</feature>